<dbReference type="Gene3D" id="3.40.50.2000">
    <property type="entry name" value="Glycogen Phosphorylase B"/>
    <property type="match status" value="2"/>
</dbReference>
<dbReference type="FunFam" id="3.40.50.2000:FF:000056">
    <property type="entry name" value="Glycosyltransferase"/>
    <property type="match status" value="1"/>
</dbReference>
<comment type="caution">
    <text evidence="7">The sequence shown here is derived from an EMBL/GenBank/DDBJ whole genome shotgun (WGS) entry which is preliminary data.</text>
</comment>
<proteinExistence type="inferred from homology"/>
<comment type="similarity">
    <text evidence="1">Belongs to the UDP-glycosyltransferase family.</text>
</comment>
<evidence type="ECO:0000259" key="6">
    <source>
        <dbReference type="Pfam" id="PF14214"/>
    </source>
</evidence>
<evidence type="ECO:0000256" key="2">
    <source>
        <dbReference type="ARBA" id="ARBA00022676"/>
    </source>
</evidence>
<keyword evidence="8" id="KW-1185">Reference proteome</keyword>
<evidence type="ECO:0000256" key="3">
    <source>
        <dbReference type="ARBA" id="ARBA00022679"/>
    </source>
</evidence>
<dbReference type="InterPro" id="IPR025476">
    <property type="entry name" value="Helitron_helicase-like"/>
</dbReference>
<dbReference type="EMBL" id="JACBKZ010000005">
    <property type="protein sequence ID" value="KAF5950334.1"/>
    <property type="molecule type" value="Genomic_DNA"/>
</dbReference>
<keyword evidence="4" id="KW-0284">Flavonoid biosynthesis</keyword>
<name>A0A7J7HEK7_CAMSI</name>
<dbReference type="InterPro" id="IPR002213">
    <property type="entry name" value="UDP_glucos_trans"/>
</dbReference>
<sequence length="796" mass="90008">MQPMLLRVLVLHWILEYSVEGAPHHSQFMGNCDIEQDHYNHNLGQDASYAQLYIYDPYSALEIRNRRNPNLRRDVLKTIQDSLLQVNAFVDKYRQAHAILHQLDSAGHNLPAHLHYSSTTDRRRYNLPTTDEIAIVIPGDGTEVNGMRDIILHFRGNNELMQINECHPAYLPLRYVLVFPYGELGWEPELKLWNVQYDRPSIDQLTQMNFYSYRLFERPTEYSTILRGGKLFQEFLVDAWAATEQNRLTYYKLNQGKLRAELYQELSDMDPDYVRPGQIGQRFVLPSSFTVARGKRNYKQKDKPKMRKAQLVFVPFPGIGHLISTVEMAKLLVGRDDRLSITVLIMKFPFENKTQSLSSHASDRIRIVELSHDTPPAADPNSKPGSFFPDLIEIHKPHIRDIISNIVSKSESASESESESTPRLAGLVIDMFCTPIIDIANEFGIPTYVFFTCNAGLLGLMFHFQTLHDHHNKDVTEFKDSDAELTVPAFAYPVPAKVLPYVFLDKEGGWSTTFLNIARRFRETKGILVNSFTELDFHALNSLEEDKTIPKVYPVGPVLNLKGGGGGPNEAQSSQSEADIMSWLDDQDPASVVFLCFGSMGVFDVDQVKEIARALESCGHPFLWSLRQPPAKGKVGLPSEYENLTDILPEGFLETTAGIGKVIGWAPQVAVLSHQAVGGFVSHCGWNSTLESLWYGVPVATWPMYAEQQLNAFQMVKGLGMAVEIKMDYRNEFVVEPFLVTVEEISSGIRQLMDGSNEIREKVKQMSEKSRAVVMEGGSSYNSLGCFIEDVMKDFG</sequence>
<protein>
    <recommendedName>
        <fullName evidence="6">Helitron helicase-like domain-containing protein</fullName>
    </recommendedName>
</protein>
<evidence type="ECO:0000256" key="1">
    <source>
        <dbReference type="ARBA" id="ARBA00009995"/>
    </source>
</evidence>
<gene>
    <name evidence="7" type="ORF">HYC85_012327</name>
</gene>
<dbReference type="SUPFAM" id="SSF53756">
    <property type="entry name" value="UDP-Glycosyltransferase/glycogen phosphorylase"/>
    <property type="match status" value="1"/>
</dbReference>
<dbReference type="AlphaFoldDB" id="A0A7J7HEK7"/>
<feature type="chain" id="PRO_5029847916" description="Helitron helicase-like domain-containing protein" evidence="5">
    <location>
        <begin position="22"/>
        <end position="796"/>
    </location>
</feature>
<dbReference type="PANTHER" id="PTHR48048">
    <property type="entry name" value="GLYCOSYLTRANSFERASE"/>
    <property type="match status" value="1"/>
</dbReference>
<organism evidence="7 8">
    <name type="scientific">Camellia sinensis</name>
    <name type="common">Tea plant</name>
    <name type="synonym">Thea sinensis</name>
    <dbReference type="NCBI Taxonomy" id="4442"/>
    <lineage>
        <taxon>Eukaryota</taxon>
        <taxon>Viridiplantae</taxon>
        <taxon>Streptophyta</taxon>
        <taxon>Embryophyta</taxon>
        <taxon>Tracheophyta</taxon>
        <taxon>Spermatophyta</taxon>
        <taxon>Magnoliopsida</taxon>
        <taxon>eudicotyledons</taxon>
        <taxon>Gunneridae</taxon>
        <taxon>Pentapetalae</taxon>
        <taxon>asterids</taxon>
        <taxon>Ericales</taxon>
        <taxon>Theaceae</taxon>
        <taxon>Camellia</taxon>
    </lineage>
</organism>
<dbReference type="PROSITE" id="PS00375">
    <property type="entry name" value="UDPGT"/>
    <property type="match status" value="1"/>
</dbReference>
<dbReference type="Pfam" id="PF14214">
    <property type="entry name" value="Helitron_like_N"/>
    <property type="match status" value="1"/>
</dbReference>
<evidence type="ECO:0000313" key="7">
    <source>
        <dbReference type="EMBL" id="KAF5950334.1"/>
    </source>
</evidence>
<feature type="signal peptide" evidence="5">
    <location>
        <begin position="1"/>
        <end position="21"/>
    </location>
</feature>
<evidence type="ECO:0000313" key="8">
    <source>
        <dbReference type="Proteomes" id="UP000593564"/>
    </source>
</evidence>
<dbReference type="FunFam" id="3.40.50.2000:FF:000080">
    <property type="entry name" value="Glycosyltransferase"/>
    <property type="match status" value="1"/>
</dbReference>
<evidence type="ECO:0000256" key="4">
    <source>
        <dbReference type="ARBA" id="ARBA00023241"/>
    </source>
</evidence>
<dbReference type="Proteomes" id="UP000593564">
    <property type="component" value="Unassembled WGS sequence"/>
</dbReference>
<keyword evidence="3" id="KW-0808">Transferase</keyword>
<dbReference type="Pfam" id="PF00201">
    <property type="entry name" value="UDPGT"/>
    <property type="match status" value="1"/>
</dbReference>
<dbReference type="CDD" id="cd03784">
    <property type="entry name" value="GT1_Gtf-like"/>
    <property type="match status" value="1"/>
</dbReference>
<evidence type="ECO:0000256" key="5">
    <source>
        <dbReference type="SAM" id="SignalP"/>
    </source>
</evidence>
<keyword evidence="2" id="KW-0328">Glycosyltransferase</keyword>
<dbReference type="GO" id="GO:0009813">
    <property type="term" value="P:flavonoid biosynthetic process"/>
    <property type="evidence" value="ECO:0007669"/>
    <property type="project" value="UniProtKB-KW"/>
</dbReference>
<reference evidence="7 8" key="2">
    <citation type="submission" date="2020-07" db="EMBL/GenBank/DDBJ databases">
        <title>Genome assembly of wild tea tree DASZ reveals pedigree and selection history of tea varieties.</title>
        <authorList>
            <person name="Zhang W."/>
        </authorList>
    </citation>
    <scope>NUCLEOTIDE SEQUENCE [LARGE SCALE GENOMIC DNA]</scope>
    <source>
        <strain evidence="8">cv. G240</strain>
        <tissue evidence="7">Leaf</tissue>
    </source>
</reference>
<feature type="domain" description="Helitron helicase-like" evidence="6">
    <location>
        <begin position="210"/>
        <end position="301"/>
    </location>
</feature>
<dbReference type="InterPro" id="IPR035595">
    <property type="entry name" value="UDP_glycos_trans_CS"/>
</dbReference>
<reference evidence="8" key="1">
    <citation type="journal article" date="2020" name="Nat. Commun.">
        <title>Genome assembly of wild tea tree DASZ reveals pedigree and selection history of tea varieties.</title>
        <authorList>
            <person name="Zhang W."/>
            <person name="Zhang Y."/>
            <person name="Qiu H."/>
            <person name="Guo Y."/>
            <person name="Wan H."/>
            <person name="Zhang X."/>
            <person name="Scossa F."/>
            <person name="Alseekh S."/>
            <person name="Zhang Q."/>
            <person name="Wang P."/>
            <person name="Xu L."/>
            <person name="Schmidt M.H."/>
            <person name="Jia X."/>
            <person name="Li D."/>
            <person name="Zhu A."/>
            <person name="Guo F."/>
            <person name="Chen W."/>
            <person name="Ni D."/>
            <person name="Usadel B."/>
            <person name="Fernie A.R."/>
            <person name="Wen W."/>
        </authorList>
    </citation>
    <scope>NUCLEOTIDE SEQUENCE [LARGE SCALE GENOMIC DNA]</scope>
    <source>
        <strain evidence="8">cv. G240</strain>
    </source>
</reference>
<dbReference type="InterPro" id="IPR050481">
    <property type="entry name" value="UDP-glycosyltransf_plant"/>
</dbReference>
<keyword evidence="5" id="KW-0732">Signal</keyword>
<dbReference type="GO" id="GO:0035251">
    <property type="term" value="F:UDP-glucosyltransferase activity"/>
    <property type="evidence" value="ECO:0007669"/>
    <property type="project" value="InterPro"/>
</dbReference>
<dbReference type="PANTHER" id="PTHR48048:SF88">
    <property type="entry name" value="GLYCOSYLTRANSFERASE"/>
    <property type="match status" value="1"/>
</dbReference>
<accession>A0A7J7HEK7</accession>